<reference evidence="2 3" key="1">
    <citation type="submission" date="2023-09" db="EMBL/GenBank/DDBJ databases">
        <title>Complete-Gapless Cercospora beticola genome.</title>
        <authorList>
            <person name="Wyatt N.A."/>
            <person name="Spanner R.E."/>
            <person name="Bolton M.D."/>
        </authorList>
    </citation>
    <scope>NUCLEOTIDE SEQUENCE [LARGE SCALE GENOMIC DNA]</scope>
    <source>
        <strain evidence="2">Cb09-40</strain>
    </source>
</reference>
<gene>
    <name evidence="2" type="ORF">RHO25_003222</name>
</gene>
<name>A0ABZ0NGF3_CERBT</name>
<evidence type="ECO:0000313" key="3">
    <source>
        <dbReference type="Proteomes" id="UP001302367"/>
    </source>
</evidence>
<sequence length="160" mass="17628">MNDVALPLSMLADWLCALTAATLRHTSCRPAGVLWFAVMISSETCPIDSAAEARTSSQAAGTSSGVLPQTCNRIWWKLADHNRYQYPSACTPNSTRAPHRHPLIVSQPGRRATSGTGALRRTQCRISAKIWIDFISTETGWLGYACRVASVRRQCFHVPR</sequence>
<keyword evidence="1" id="KW-0732">Signal</keyword>
<protein>
    <recommendedName>
        <fullName evidence="4">Secreted protein</fullName>
    </recommendedName>
</protein>
<keyword evidence="3" id="KW-1185">Reference proteome</keyword>
<feature type="chain" id="PRO_5046095239" description="Secreted protein" evidence="1">
    <location>
        <begin position="22"/>
        <end position="160"/>
    </location>
</feature>
<dbReference type="RefSeq" id="XP_065458445.1">
    <property type="nucleotide sequence ID" value="XM_065602373.1"/>
</dbReference>
<dbReference type="Proteomes" id="UP001302367">
    <property type="component" value="Chromosome 2"/>
</dbReference>
<proteinExistence type="predicted"/>
<dbReference type="EMBL" id="CP134185">
    <property type="protein sequence ID" value="WPA98610.1"/>
    <property type="molecule type" value="Genomic_DNA"/>
</dbReference>
<organism evidence="2 3">
    <name type="scientific">Cercospora beticola</name>
    <name type="common">Sugarbeet leaf spot fungus</name>
    <dbReference type="NCBI Taxonomy" id="122368"/>
    <lineage>
        <taxon>Eukaryota</taxon>
        <taxon>Fungi</taxon>
        <taxon>Dikarya</taxon>
        <taxon>Ascomycota</taxon>
        <taxon>Pezizomycotina</taxon>
        <taxon>Dothideomycetes</taxon>
        <taxon>Dothideomycetidae</taxon>
        <taxon>Mycosphaerellales</taxon>
        <taxon>Mycosphaerellaceae</taxon>
        <taxon>Cercospora</taxon>
    </lineage>
</organism>
<evidence type="ECO:0000313" key="2">
    <source>
        <dbReference type="EMBL" id="WPA98610.1"/>
    </source>
</evidence>
<dbReference type="GeneID" id="90643948"/>
<feature type="signal peptide" evidence="1">
    <location>
        <begin position="1"/>
        <end position="21"/>
    </location>
</feature>
<evidence type="ECO:0008006" key="4">
    <source>
        <dbReference type="Google" id="ProtNLM"/>
    </source>
</evidence>
<accession>A0ABZ0NGF3</accession>
<evidence type="ECO:0000256" key="1">
    <source>
        <dbReference type="SAM" id="SignalP"/>
    </source>
</evidence>